<evidence type="ECO:0000256" key="1">
    <source>
        <dbReference type="SAM" id="SignalP"/>
    </source>
</evidence>
<accession>A0ABW3HYU1</accession>
<gene>
    <name evidence="2" type="ORF">ACFQ1O_01865</name>
</gene>
<keyword evidence="1" id="KW-0732">Signal</keyword>
<evidence type="ECO:0008006" key="4">
    <source>
        <dbReference type="Google" id="ProtNLM"/>
    </source>
</evidence>
<dbReference type="PROSITE" id="PS51257">
    <property type="entry name" value="PROKAR_LIPOPROTEIN"/>
    <property type="match status" value="1"/>
</dbReference>
<protein>
    <recommendedName>
        <fullName evidence="4">Lipoprotein</fullName>
    </recommendedName>
</protein>
<dbReference type="Proteomes" id="UP001596997">
    <property type="component" value="Unassembled WGS sequence"/>
</dbReference>
<organism evidence="2 3">
    <name type="scientific">Pseudofulvibacter geojedonensis</name>
    <dbReference type="NCBI Taxonomy" id="1123758"/>
    <lineage>
        <taxon>Bacteria</taxon>
        <taxon>Pseudomonadati</taxon>
        <taxon>Bacteroidota</taxon>
        <taxon>Flavobacteriia</taxon>
        <taxon>Flavobacteriales</taxon>
        <taxon>Flavobacteriaceae</taxon>
        <taxon>Pseudofulvibacter</taxon>
    </lineage>
</organism>
<comment type="caution">
    <text evidence="2">The sequence shown here is derived from an EMBL/GenBank/DDBJ whole genome shotgun (WGS) entry which is preliminary data.</text>
</comment>
<sequence length="394" mass="45600">MKKLLLLFLSSAFIIACSSVKQTEEALNTGNYDQAIGIALKNLSTNKHKKGKQEYIIMLEQAFAKAKTRDKERIAFLSKTGNGANLEEIFNIYNQLKNRQERIKPLLPLRILEKGRNANFQFENYNQAIIETQGKLAEYLYNNASELMSSTSKFGFRQAYEDFKYLDKISPNYKDTRSLIEQAHIKGTDFVIVDMKNQTRKVIPKKLEEDLLNFSTYGLNDLWTVYHNNKQASLQYDFSMDIELREINISPEQIREKHIVREKQILDGKKDLLDSNGNVVKDSLGNVIQVDRYKTIVCDVTQFTQFKATQVKGQVKYKDLVTKQLIDTFPLESEFIFEHSYATYNGDRNALDATFNDLIRLRAVPFPSNEQMIFDSGEDLKAKLKEIITRQAFR</sequence>
<name>A0ABW3HYU1_9FLAO</name>
<feature type="signal peptide" evidence="1">
    <location>
        <begin position="1"/>
        <end position="18"/>
    </location>
</feature>
<evidence type="ECO:0000313" key="2">
    <source>
        <dbReference type="EMBL" id="MFD0962746.1"/>
    </source>
</evidence>
<dbReference type="RefSeq" id="WP_377712720.1">
    <property type="nucleotide sequence ID" value="NZ_JBHTJM010000002.1"/>
</dbReference>
<feature type="chain" id="PRO_5046125687" description="Lipoprotein" evidence="1">
    <location>
        <begin position="19"/>
        <end position="394"/>
    </location>
</feature>
<dbReference type="EMBL" id="JBHTJM010000002">
    <property type="protein sequence ID" value="MFD0962746.1"/>
    <property type="molecule type" value="Genomic_DNA"/>
</dbReference>
<reference evidence="3" key="1">
    <citation type="journal article" date="2019" name="Int. J. Syst. Evol. Microbiol.">
        <title>The Global Catalogue of Microorganisms (GCM) 10K type strain sequencing project: providing services to taxonomists for standard genome sequencing and annotation.</title>
        <authorList>
            <consortium name="The Broad Institute Genomics Platform"/>
            <consortium name="The Broad Institute Genome Sequencing Center for Infectious Disease"/>
            <person name="Wu L."/>
            <person name="Ma J."/>
        </authorList>
    </citation>
    <scope>NUCLEOTIDE SEQUENCE [LARGE SCALE GENOMIC DNA]</scope>
    <source>
        <strain evidence="3">CCUG 62114</strain>
    </source>
</reference>
<keyword evidence="3" id="KW-1185">Reference proteome</keyword>
<evidence type="ECO:0000313" key="3">
    <source>
        <dbReference type="Proteomes" id="UP001596997"/>
    </source>
</evidence>
<proteinExistence type="predicted"/>